<protein>
    <recommendedName>
        <fullName evidence="2">EF-hand domain-containing protein</fullName>
    </recommendedName>
</protein>
<accession>A0AAV6JR46</accession>
<feature type="domain" description="EF-hand" evidence="2">
    <location>
        <begin position="1"/>
        <end position="36"/>
    </location>
</feature>
<sequence>MTMDQFKEWIKQFDGDADGRISRDELQEAIRSTRAWFSGWKAKRGVKAADANRDGFIDDSEITALMEFAEKNLSIKIMT</sequence>
<organism evidence="3 4">
    <name type="scientific">Rhododendron griersonianum</name>
    <dbReference type="NCBI Taxonomy" id="479676"/>
    <lineage>
        <taxon>Eukaryota</taxon>
        <taxon>Viridiplantae</taxon>
        <taxon>Streptophyta</taxon>
        <taxon>Embryophyta</taxon>
        <taxon>Tracheophyta</taxon>
        <taxon>Spermatophyta</taxon>
        <taxon>Magnoliopsida</taxon>
        <taxon>eudicotyledons</taxon>
        <taxon>Gunneridae</taxon>
        <taxon>Pentapetalae</taxon>
        <taxon>asterids</taxon>
        <taxon>Ericales</taxon>
        <taxon>Ericaceae</taxon>
        <taxon>Ericoideae</taxon>
        <taxon>Rhodoreae</taxon>
        <taxon>Rhododendron</taxon>
    </lineage>
</organism>
<dbReference type="InterPro" id="IPR002048">
    <property type="entry name" value="EF_hand_dom"/>
</dbReference>
<comment type="caution">
    <text evidence="3">The sequence shown here is derived from an EMBL/GenBank/DDBJ whole genome shotgun (WGS) entry which is preliminary data.</text>
</comment>
<reference evidence="3" key="1">
    <citation type="submission" date="2020-08" db="EMBL/GenBank/DDBJ databases">
        <title>Plant Genome Project.</title>
        <authorList>
            <person name="Zhang R.-G."/>
        </authorList>
    </citation>
    <scope>NUCLEOTIDE SEQUENCE</scope>
    <source>
        <strain evidence="3">WSP0</strain>
        <tissue evidence="3">Leaf</tissue>
    </source>
</reference>
<dbReference type="Proteomes" id="UP000823749">
    <property type="component" value="Chromosome 7"/>
</dbReference>
<dbReference type="SUPFAM" id="SSF47473">
    <property type="entry name" value="EF-hand"/>
    <property type="match status" value="1"/>
</dbReference>
<dbReference type="PROSITE" id="PS50222">
    <property type="entry name" value="EF_HAND_2"/>
    <property type="match status" value="1"/>
</dbReference>
<evidence type="ECO:0000313" key="4">
    <source>
        <dbReference type="Proteomes" id="UP000823749"/>
    </source>
</evidence>
<evidence type="ECO:0000256" key="1">
    <source>
        <dbReference type="ARBA" id="ARBA00022837"/>
    </source>
</evidence>
<name>A0AAV6JR46_9ERIC</name>
<evidence type="ECO:0000313" key="3">
    <source>
        <dbReference type="EMBL" id="KAG5542169.1"/>
    </source>
</evidence>
<dbReference type="Pfam" id="PF13202">
    <property type="entry name" value="EF-hand_5"/>
    <property type="match status" value="2"/>
</dbReference>
<keyword evidence="1" id="KW-0106">Calcium</keyword>
<dbReference type="SMART" id="SM00054">
    <property type="entry name" value="EFh"/>
    <property type="match status" value="1"/>
</dbReference>
<dbReference type="GO" id="GO:0005509">
    <property type="term" value="F:calcium ion binding"/>
    <property type="evidence" value="ECO:0007669"/>
    <property type="project" value="InterPro"/>
</dbReference>
<dbReference type="PROSITE" id="PS00018">
    <property type="entry name" value="EF_HAND_1"/>
    <property type="match status" value="2"/>
</dbReference>
<keyword evidence="4" id="KW-1185">Reference proteome</keyword>
<dbReference type="Gene3D" id="1.10.238.10">
    <property type="entry name" value="EF-hand"/>
    <property type="match status" value="1"/>
</dbReference>
<dbReference type="EMBL" id="JACTNZ010000007">
    <property type="protein sequence ID" value="KAG5542169.1"/>
    <property type="molecule type" value="Genomic_DNA"/>
</dbReference>
<dbReference type="InterPro" id="IPR018247">
    <property type="entry name" value="EF_Hand_1_Ca_BS"/>
</dbReference>
<gene>
    <name evidence="3" type="ORF">RHGRI_021885</name>
</gene>
<evidence type="ECO:0000259" key="2">
    <source>
        <dbReference type="PROSITE" id="PS50222"/>
    </source>
</evidence>
<dbReference type="InterPro" id="IPR011992">
    <property type="entry name" value="EF-hand-dom_pair"/>
</dbReference>
<proteinExistence type="predicted"/>
<dbReference type="AlphaFoldDB" id="A0AAV6JR46"/>